<dbReference type="GO" id="GO:0006281">
    <property type="term" value="P:DNA repair"/>
    <property type="evidence" value="ECO:0007669"/>
    <property type="project" value="UniProtKB-KW"/>
</dbReference>
<evidence type="ECO:0000256" key="10">
    <source>
        <dbReference type="ARBA" id="ARBA00023014"/>
    </source>
</evidence>
<gene>
    <name evidence="13" type="ORF">CUJ83_12360</name>
</gene>
<keyword evidence="7" id="KW-0227">DNA damage</keyword>
<accession>A0AAP2RFC4</accession>
<dbReference type="SMART" id="SM00986">
    <property type="entry name" value="UDG"/>
    <property type="match status" value="1"/>
</dbReference>
<dbReference type="NCBIfam" id="TIGR00758">
    <property type="entry name" value="UDG_fam4"/>
    <property type="match status" value="1"/>
</dbReference>
<keyword evidence="11" id="KW-0234">DNA repair</keyword>
<dbReference type="GO" id="GO:0004844">
    <property type="term" value="F:uracil DNA N-glycosylase activity"/>
    <property type="evidence" value="ECO:0007669"/>
    <property type="project" value="UniProtKB-EC"/>
</dbReference>
<dbReference type="EC" id="3.2.2.27" evidence="3"/>
<keyword evidence="10" id="KW-0411">Iron-sulfur</keyword>
<dbReference type="SMART" id="SM00987">
    <property type="entry name" value="UreE_C"/>
    <property type="match status" value="1"/>
</dbReference>
<feature type="domain" description="Uracil-DNA glycosylase-like" evidence="12">
    <location>
        <begin position="31"/>
        <end position="177"/>
    </location>
</feature>
<keyword evidence="8" id="KW-0378">Hydrolase</keyword>
<dbReference type="PANTHER" id="PTHR33693">
    <property type="entry name" value="TYPE-5 URACIL-DNA GLYCOSYLASE"/>
    <property type="match status" value="1"/>
</dbReference>
<evidence type="ECO:0000256" key="1">
    <source>
        <dbReference type="ARBA" id="ARBA00001400"/>
    </source>
</evidence>
<keyword evidence="14" id="KW-1185">Reference proteome</keyword>
<protein>
    <recommendedName>
        <fullName evidence="4">Type-4 uracil-DNA glycosylase</fullName>
        <ecNumber evidence="3">3.2.2.27</ecNumber>
    </recommendedName>
</protein>
<evidence type="ECO:0000256" key="3">
    <source>
        <dbReference type="ARBA" id="ARBA00012030"/>
    </source>
</evidence>
<name>A0AAP2RFC4_9EURY</name>
<keyword evidence="9" id="KW-0408">Iron</keyword>
<dbReference type="RefSeq" id="WP_230742647.1">
    <property type="nucleotide sequence ID" value="NZ_PGCK01000011.1"/>
</dbReference>
<dbReference type="EMBL" id="PGCK01000011">
    <property type="protein sequence ID" value="MCD1295791.1"/>
    <property type="molecule type" value="Genomic_DNA"/>
</dbReference>
<keyword evidence="6" id="KW-0479">Metal-binding</keyword>
<evidence type="ECO:0000313" key="13">
    <source>
        <dbReference type="EMBL" id="MCD1295791.1"/>
    </source>
</evidence>
<evidence type="ECO:0000256" key="6">
    <source>
        <dbReference type="ARBA" id="ARBA00022723"/>
    </source>
</evidence>
<comment type="caution">
    <text evidence="13">The sequence shown here is derived from an EMBL/GenBank/DDBJ whole genome shotgun (WGS) entry which is preliminary data.</text>
</comment>
<dbReference type="Pfam" id="PF03167">
    <property type="entry name" value="UDG"/>
    <property type="match status" value="1"/>
</dbReference>
<dbReference type="GO" id="GO:0046872">
    <property type="term" value="F:metal ion binding"/>
    <property type="evidence" value="ECO:0007669"/>
    <property type="project" value="UniProtKB-KW"/>
</dbReference>
<dbReference type="InterPro" id="IPR005273">
    <property type="entry name" value="Ura-DNA_glyco_family4"/>
</dbReference>
<evidence type="ECO:0000256" key="5">
    <source>
        <dbReference type="ARBA" id="ARBA00022485"/>
    </source>
</evidence>
<dbReference type="Proteomes" id="UP001320159">
    <property type="component" value="Unassembled WGS sequence"/>
</dbReference>
<organism evidence="13 14">
    <name type="scientific">Methanooceanicella nereidis</name>
    <dbReference type="NCBI Taxonomy" id="2052831"/>
    <lineage>
        <taxon>Archaea</taxon>
        <taxon>Methanobacteriati</taxon>
        <taxon>Methanobacteriota</taxon>
        <taxon>Stenosarchaea group</taxon>
        <taxon>Methanomicrobia</taxon>
        <taxon>Methanocellales</taxon>
        <taxon>Methanocellaceae</taxon>
        <taxon>Methanooceanicella</taxon>
    </lineage>
</organism>
<evidence type="ECO:0000259" key="12">
    <source>
        <dbReference type="SMART" id="SM00986"/>
    </source>
</evidence>
<evidence type="ECO:0000256" key="4">
    <source>
        <dbReference type="ARBA" id="ARBA00019403"/>
    </source>
</evidence>
<evidence type="ECO:0000313" key="14">
    <source>
        <dbReference type="Proteomes" id="UP001320159"/>
    </source>
</evidence>
<dbReference type="InterPro" id="IPR036895">
    <property type="entry name" value="Uracil-DNA_glycosylase-like_sf"/>
</dbReference>
<dbReference type="CDD" id="cd10030">
    <property type="entry name" value="UDG-F4_TTUDGA_SPO1dp_like"/>
    <property type="match status" value="1"/>
</dbReference>
<dbReference type="InterPro" id="IPR005122">
    <property type="entry name" value="Uracil-DNA_glycosylase-like"/>
</dbReference>
<comment type="catalytic activity">
    <reaction evidence="1">
        <text>Hydrolyzes single-stranded DNA or mismatched double-stranded DNA and polynucleotides, releasing free uracil.</text>
        <dbReference type="EC" id="3.2.2.27"/>
    </reaction>
</comment>
<evidence type="ECO:0000256" key="11">
    <source>
        <dbReference type="ARBA" id="ARBA00023204"/>
    </source>
</evidence>
<dbReference type="InterPro" id="IPR051536">
    <property type="entry name" value="UDG_Type-4/5"/>
</dbReference>
<dbReference type="SUPFAM" id="SSF52141">
    <property type="entry name" value="Uracil-DNA glycosylase-like"/>
    <property type="match status" value="1"/>
</dbReference>
<dbReference type="PANTHER" id="PTHR33693:SF1">
    <property type="entry name" value="TYPE-4 URACIL-DNA GLYCOSYLASE"/>
    <property type="match status" value="1"/>
</dbReference>
<sequence length="187" mass="20737">MDEMVEILNKIDDVLNCQRCELARSRTNVVVGDGPIDAEIMIIGEAPGRNEDKHGKPFVGSAGKILNEVLEKNGIKREKVYITNIVKCRPPKNRAPKAGEVEACHPYLKKQIEIISPKLIVLLGKTAGETFLDRSVSLGDEHGKIFEHNGIPVLLAYHPAAIIYNRKLKDSLIEDMKKVSELICSSL</sequence>
<comment type="similarity">
    <text evidence="2">Belongs to the uracil-DNA glycosylase (UDG) superfamily. Type 4 (UDGa) family.</text>
</comment>
<evidence type="ECO:0000256" key="9">
    <source>
        <dbReference type="ARBA" id="ARBA00023004"/>
    </source>
</evidence>
<dbReference type="Gene3D" id="3.40.470.10">
    <property type="entry name" value="Uracil-DNA glycosylase-like domain"/>
    <property type="match status" value="1"/>
</dbReference>
<evidence type="ECO:0000256" key="2">
    <source>
        <dbReference type="ARBA" id="ARBA00006521"/>
    </source>
</evidence>
<keyword evidence="5" id="KW-0004">4Fe-4S</keyword>
<evidence type="ECO:0000256" key="8">
    <source>
        <dbReference type="ARBA" id="ARBA00022801"/>
    </source>
</evidence>
<proteinExistence type="inferred from homology"/>
<dbReference type="AlphaFoldDB" id="A0AAP2RFC4"/>
<dbReference type="GO" id="GO:0051539">
    <property type="term" value="F:4 iron, 4 sulfur cluster binding"/>
    <property type="evidence" value="ECO:0007669"/>
    <property type="project" value="UniProtKB-KW"/>
</dbReference>
<evidence type="ECO:0000256" key="7">
    <source>
        <dbReference type="ARBA" id="ARBA00022763"/>
    </source>
</evidence>
<reference evidence="13 14" key="1">
    <citation type="submission" date="2017-11" db="EMBL/GenBank/DDBJ databases">
        <title>Isolation and Characterization of Family Methanocellaceae Species from Potential Methane Hydrate Area Offshore Southwestern Taiwan.</title>
        <authorList>
            <person name="Zhang W.-L."/>
            <person name="Chen W.-C."/>
            <person name="Lai M.-C."/>
            <person name="Chen S.-C."/>
        </authorList>
    </citation>
    <scope>NUCLEOTIDE SEQUENCE [LARGE SCALE GENOMIC DNA]</scope>
    <source>
        <strain evidence="13 14">CWC-04</strain>
    </source>
</reference>